<reference evidence="3 4" key="1">
    <citation type="submission" date="2019-02" db="EMBL/GenBank/DDBJ databases">
        <title>Deep-cultivation of Planctomycetes and their phenomic and genomic characterization uncovers novel biology.</title>
        <authorList>
            <person name="Wiegand S."/>
            <person name="Jogler M."/>
            <person name="Boedeker C."/>
            <person name="Pinto D."/>
            <person name="Vollmers J."/>
            <person name="Rivas-Marin E."/>
            <person name="Kohn T."/>
            <person name="Peeters S.H."/>
            <person name="Heuer A."/>
            <person name="Rast P."/>
            <person name="Oberbeckmann S."/>
            <person name="Bunk B."/>
            <person name="Jeske O."/>
            <person name="Meyerdierks A."/>
            <person name="Storesund J.E."/>
            <person name="Kallscheuer N."/>
            <person name="Luecker S."/>
            <person name="Lage O.M."/>
            <person name="Pohl T."/>
            <person name="Merkel B.J."/>
            <person name="Hornburger P."/>
            <person name="Mueller R.-W."/>
            <person name="Bruemmer F."/>
            <person name="Labrenz M."/>
            <person name="Spormann A.M."/>
            <person name="Op Den Camp H."/>
            <person name="Overmann J."/>
            <person name="Amann R."/>
            <person name="Jetten M.S.M."/>
            <person name="Mascher T."/>
            <person name="Medema M.H."/>
            <person name="Devos D.P."/>
            <person name="Kaster A.-K."/>
            <person name="Ovreas L."/>
            <person name="Rohde M."/>
            <person name="Galperin M.Y."/>
            <person name="Jogler C."/>
        </authorList>
    </citation>
    <scope>NUCLEOTIDE SEQUENCE [LARGE SCALE GENOMIC DNA]</scope>
    <source>
        <strain evidence="3 4">Pan54</strain>
    </source>
</reference>
<keyword evidence="1" id="KW-0812">Transmembrane</keyword>
<name>A0A5C5XCC5_9PLAN</name>
<feature type="transmembrane region" description="Helical" evidence="1">
    <location>
        <begin position="39"/>
        <end position="58"/>
    </location>
</feature>
<keyword evidence="1" id="KW-1133">Transmembrane helix</keyword>
<evidence type="ECO:0000313" key="4">
    <source>
        <dbReference type="Proteomes" id="UP000316095"/>
    </source>
</evidence>
<evidence type="ECO:0000256" key="1">
    <source>
        <dbReference type="SAM" id="Phobius"/>
    </source>
</evidence>
<evidence type="ECO:0000259" key="2">
    <source>
        <dbReference type="Pfam" id="PF18989"/>
    </source>
</evidence>
<dbReference type="Proteomes" id="UP000316095">
    <property type="component" value="Unassembled WGS sequence"/>
</dbReference>
<dbReference type="InterPro" id="IPR017853">
    <property type="entry name" value="GH"/>
</dbReference>
<gene>
    <name evidence="3" type="ORF">Pan54_14230</name>
</gene>
<comment type="caution">
    <text evidence="3">The sequence shown here is derived from an EMBL/GenBank/DDBJ whole genome shotgun (WGS) entry which is preliminary data.</text>
</comment>
<feature type="domain" description="DUF5722" evidence="2">
    <location>
        <begin position="365"/>
        <end position="754"/>
    </location>
</feature>
<evidence type="ECO:0000313" key="3">
    <source>
        <dbReference type="EMBL" id="TWT60696.1"/>
    </source>
</evidence>
<protein>
    <recommendedName>
        <fullName evidence="2">DUF5722 domain-containing protein</fullName>
    </recommendedName>
</protein>
<accession>A0A5C5XCC5</accession>
<proteinExistence type="predicted"/>
<dbReference type="SUPFAM" id="SSF51445">
    <property type="entry name" value="(Trans)glycosidases"/>
    <property type="match status" value="1"/>
</dbReference>
<organism evidence="3 4">
    <name type="scientific">Rubinisphaera italica</name>
    <dbReference type="NCBI Taxonomy" id="2527969"/>
    <lineage>
        <taxon>Bacteria</taxon>
        <taxon>Pseudomonadati</taxon>
        <taxon>Planctomycetota</taxon>
        <taxon>Planctomycetia</taxon>
        <taxon>Planctomycetales</taxon>
        <taxon>Planctomycetaceae</taxon>
        <taxon>Rubinisphaera</taxon>
    </lineage>
</organism>
<dbReference type="InterPro" id="IPR043780">
    <property type="entry name" value="DUF5722"/>
</dbReference>
<sequence>MLSRRRTCLLNDRSNLKPSETDFSISDVTHRMESSRGALAFHLIGLFALLWSIASWLGQIQSPLETLVSGAPPDQTASKISTELDIEKSNQLIVKQLTDDEFELTTLGEDPFIVLQRFDPTEVTESQTVLAFEYFSLKDVDGLSVYYGPPINATKQFSAGRLEKSQSWQPYAIDLQLLSGGKWSATSNQLRIDFGRLPGVTFRLRNLHLREPNIEEMKSQVEREKEEKSKLSSESRINTFYKTEYLNIIDSVEIDKQSVVIRGSVEKKSKIRLVEILPEVSMAAHATIQNGELLLEQQNGIIDLGEVESKDTFEIQLPRFQDGRDRTISRWAIAEPDPVDKWKLLSHWKYATDLSAAAATPLPRQVPKGIKGMGGVSSHFPLNELLELGVHNITVNISVSHFMDSVPHQGWIPFDHGGRKWFVNLKRLAEYDTLIRFASENEIVVSGILLVPFSNSEFGKMIVHPEADRAGHYAMPNFTTADGVAAYEAVIEFLAHRYSAPSLPQGRIANWIVHNEVGFGWEWTNMGWQPPMVYMDHYLRSMRLVHNVTRRHDPHSRVFISLTHHWNTPANPSWKSYSNIDLLERLVESSSIEGDFAWGIAFHPYPQNLRKPDAWNDTRVTNDFQTPLITPKNIAVLDRWMHQPKMRNSTGDIRGVLLSEQGFNTTDYSVQSQRLQAAGFVYMWRQMRGLNSIEAFHNHRWVDHPNEGGLLLGLRKLPENGKPYGEKKFSWGIYKAIETPNESAMTSFADEIIQSRQLP</sequence>
<dbReference type="EMBL" id="SJPG01000001">
    <property type="protein sequence ID" value="TWT60696.1"/>
    <property type="molecule type" value="Genomic_DNA"/>
</dbReference>
<keyword evidence="4" id="KW-1185">Reference proteome</keyword>
<dbReference type="AlphaFoldDB" id="A0A5C5XCC5"/>
<keyword evidence="1" id="KW-0472">Membrane</keyword>
<dbReference type="Pfam" id="PF18989">
    <property type="entry name" value="DUF5722"/>
    <property type="match status" value="1"/>
</dbReference>